<gene>
    <name evidence="1" type="ORF">OHA22_30285</name>
</gene>
<reference evidence="1" key="1">
    <citation type="submission" date="2022-10" db="EMBL/GenBank/DDBJ databases">
        <title>The complete genomes of actinobacterial strains from the NBC collection.</title>
        <authorList>
            <person name="Joergensen T.S."/>
            <person name="Alvarez Arevalo M."/>
            <person name="Sterndorff E.B."/>
            <person name="Faurdal D."/>
            <person name="Vuksanovic O."/>
            <person name="Mourched A.-S."/>
            <person name="Charusanti P."/>
            <person name="Shaw S."/>
            <person name="Blin K."/>
            <person name="Weber T."/>
        </authorList>
    </citation>
    <scope>NUCLEOTIDE SEQUENCE</scope>
    <source>
        <strain evidence="1">NBC_00093</strain>
    </source>
</reference>
<evidence type="ECO:0000313" key="1">
    <source>
        <dbReference type="EMBL" id="WTT19511.1"/>
    </source>
</evidence>
<dbReference type="AlphaFoldDB" id="A0AAU2A6C6"/>
<protein>
    <submittedName>
        <fullName evidence="1">DUF6236 family protein</fullName>
    </submittedName>
</protein>
<dbReference type="EMBL" id="CP108222">
    <property type="protein sequence ID" value="WTT19511.1"/>
    <property type="molecule type" value="Genomic_DNA"/>
</dbReference>
<name>A0AAU2A6C6_9ACTN</name>
<accession>A0AAU2A6C6</accession>
<sequence>MLQRIGLYYPYVNFRDEQWLKTAALYWPQLARIVPARFPVTDSDTARALTEELDFVVPVEPASPARGVASVFLEVIAAHGNDLRQQYGGDGGTAVGPQSQGRAYLHWGEVAPDVREALFDAGLAVPARGARFSEPGVDEWVGMDPALVWVYKCALSEEVARRGELVPTTDQAAAHAASHGWNAERVAEALLDLGGVNELREPRGKPSRDITDVVGMLAVRIVVPDEIDAVPVGKIIELRRRHKDEFDTFNREVTAAAADLREHLADVTLPSSIDRYVAMEVERRFERPVEKLRRAMRGLGIDTAFSAANLKFAVPAALTGMASGVYTGPVVSATAGITFALAGLARTATGERRARRASSPSAYLLSVEKGLEPRSLVRRVCRRIPGVGGASA</sequence>
<organism evidence="1">
    <name type="scientific">Streptomyces sp. NBC_00093</name>
    <dbReference type="NCBI Taxonomy" id="2975649"/>
    <lineage>
        <taxon>Bacteria</taxon>
        <taxon>Bacillati</taxon>
        <taxon>Actinomycetota</taxon>
        <taxon>Actinomycetes</taxon>
        <taxon>Kitasatosporales</taxon>
        <taxon>Streptomycetaceae</taxon>
        <taxon>Streptomyces</taxon>
    </lineage>
</organism>
<proteinExistence type="predicted"/>
<dbReference type="Pfam" id="PF19749">
    <property type="entry name" value="DUF6236"/>
    <property type="match status" value="1"/>
</dbReference>
<dbReference type="InterPro" id="IPR046203">
    <property type="entry name" value="DUF6236"/>
</dbReference>